<dbReference type="AlphaFoldDB" id="A0A0G9H8R8"/>
<dbReference type="RefSeq" id="WP_046969873.1">
    <property type="nucleotide sequence ID" value="NZ_JPLA01000001.1"/>
</dbReference>
<sequence>MSNVLAIAAATRTLRNLLMSQMPVLDSDLSDLEVTMQPLDVARKGISKAQLNVYLYQVVFNAAWRNLDMPGRTRPGETAQPALALNLHYLITAWGRGESDTDAVNHRVLAAAMSTLHDRPVLDGNDIRNALPDNDLANQIERIRFTPLPQSVDEISKLWTAFQTNYRVSSAYEATVVLIDSQAPSRASLPVLKRGAQDQGVFSSVSAAPVLSALTLAHQQTAARLGDDIVLSGSQLTTANALLRFSSLRLDAPVDVAPVAGSAPGTLGVHLADPSQDPDAPSRWAPGIYTVALLLQPSGLPAIMSNELPLALAPTISVNPLIASAGTISLTIDCLPRVRDGQRVFLLFGDQLVAPSSITNPGDLHQPTSISFSVANVVKGTYTVRLRVDGADSIPVDFSGSVPVFDNHQQVVVS</sequence>
<dbReference type="OrthoDB" id="527247at2"/>
<gene>
    <name evidence="2" type="ORF">Y882_00390</name>
</gene>
<dbReference type="EMBL" id="JPLA01000001">
    <property type="protein sequence ID" value="KLD66170.1"/>
    <property type="molecule type" value="Genomic_DNA"/>
</dbReference>
<evidence type="ECO:0000313" key="3">
    <source>
        <dbReference type="Proteomes" id="UP000035481"/>
    </source>
</evidence>
<reference evidence="2 3" key="1">
    <citation type="journal article" date="2015" name="Antonie Van Leeuwenhoek">
        <title>A phylogenomic and molecular marker based taxonomic framework for the order Xanthomonadales: proposal to transfer the families Algiphilaceae and Solimonadaceae to the order Nevskiales ord. nov. and to create a new family within the order Xanthomonadales, the family Rhodanobacteraceae fam. nov., containing the genus Rhodanobacter and its closest relatives.</title>
        <authorList>
            <person name="Naushad S."/>
            <person name="Adeolu M."/>
            <person name="Wong S."/>
            <person name="Sohail M."/>
            <person name="Schellhorn H.E."/>
            <person name="Gupta R.S."/>
        </authorList>
    </citation>
    <scope>NUCLEOTIDE SEQUENCE [LARGE SCALE GENOMIC DNA]</scope>
    <source>
        <strain evidence="2 3">DSM 16301</strain>
    </source>
</reference>
<feature type="domain" description="Pvc16 N-terminal" evidence="1">
    <location>
        <begin position="10"/>
        <end position="192"/>
    </location>
</feature>
<name>A0A0G9H8R8_9GAMM</name>
<dbReference type="Pfam" id="PF14065">
    <property type="entry name" value="Pvc16_N"/>
    <property type="match status" value="1"/>
</dbReference>
<comment type="caution">
    <text evidence="2">The sequence shown here is derived from an EMBL/GenBank/DDBJ whole genome shotgun (WGS) entry which is preliminary data.</text>
</comment>
<organism evidence="2 3">
    <name type="scientific">Dyella japonica DSM 16301</name>
    <dbReference type="NCBI Taxonomy" id="1440762"/>
    <lineage>
        <taxon>Bacteria</taxon>
        <taxon>Pseudomonadati</taxon>
        <taxon>Pseudomonadota</taxon>
        <taxon>Gammaproteobacteria</taxon>
        <taxon>Lysobacterales</taxon>
        <taxon>Rhodanobacteraceae</taxon>
        <taxon>Dyella</taxon>
    </lineage>
</organism>
<evidence type="ECO:0000313" key="2">
    <source>
        <dbReference type="EMBL" id="KLD66170.1"/>
    </source>
</evidence>
<dbReference type="STRING" id="1440762.Y882_00390"/>
<evidence type="ECO:0000259" key="1">
    <source>
        <dbReference type="Pfam" id="PF14065"/>
    </source>
</evidence>
<proteinExistence type="predicted"/>
<dbReference type="Proteomes" id="UP000035481">
    <property type="component" value="Unassembled WGS sequence"/>
</dbReference>
<dbReference type="PATRIC" id="fig|1440762.4.peg.73"/>
<dbReference type="InterPro" id="IPR025351">
    <property type="entry name" value="Pvc16_N"/>
</dbReference>
<protein>
    <recommendedName>
        <fullName evidence="1">Pvc16 N-terminal domain-containing protein</fullName>
    </recommendedName>
</protein>
<accession>A0A0G9H8R8</accession>